<sequence length="59" mass="6267">MPLEISEIGVRIVVQDASGGVSGTGARPEPGALDPAHKAEIVELCVREVLRTLQMNEAR</sequence>
<keyword evidence="2" id="KW-1185">Reference proteome</keyword>
<accession>A0A5A9GG01</accession>
<dbReference type="RefSeq" id="WP_149234112.1">
    <property type="nucleotide sequence ID" value="NZ_JALJXJ010000017.1"/>
</dbReference>
<proteinExistence type="predicted"/>
<name>A0A5A9GG01_AZOLI</name>
<comment type="caution">
    <text evidence="1">The sequence shown here is derived from an EMBL/GenBank/DDBJ whole genome shotgun (WGS) entry which is preliminary data.</text>
</comment>
<dbReference type="AlphaFoldDB" id="A0A5A9GG01"/>
<dbReference type="EMBL" id="VTTN01000014">
    <property type="protein sequence ID" value="KAA0592745.1"/>
    <property type="molecule type" value="Genomic_DNA"/>
</dbReference>
<evidence type="ECO:0000313" key="1">
    <source>
        <dbReference type="EMBL" id="KAA0592745.1"/>
    </source>
</evidence>
<dbReference type="InterPro" id="IPR045459">
    <property type="entry name" value="DUF5908"/>
</dbReference>
<dbReference type="Pfam" id="PF19265">
    <property type="entry name" value="DUF5908"/>
    <property type="match status" value="1"/>
</dbReference>
<dbReference type="Proteomes" id="UP000324927">
    <property type="component" value="Unassembled WGS sequence"/>
</dbReference>
<reference evidence="1 2" key="1">
    <citation type="submission" date="2019-08" db="EMBL/GenBank/DDBJ databases">
        <authorList>
            <person name="Grouzdev D."/>
            <person name="Tikhonova E."/>
            <person name="Kravchenko I."/>
        </authorList>
    </citation>
    <scope>NUCLEOTIDE SEQUENCE [LARGE SCALE GENOMIC DNA]</scope>
    <source>
        <strain evidence="1 2">59b</strain>
    </source>
</reference>
<evidence type="ECO:0000313" key="2">
    <source>
        <dbReference type="Proteomes" id="UP000324927"/>
    </source>
</evidence>
<organism evidence="1 2">
    <name type="scientific">Azospirillum lipoferum</name>
    <dbReference type="NCBI Taxonomy" id="193"/>
    <lineage>
        <taxon>Bacteria</taxon>
        <taxon>Pseudomonadati</taxon>
        <taxon>Pseudomonadota</taxon>
        <taxon>Alphaproteobacteria</taxon>
        <taxon>Rhodospirillales</taxon>
        <taxon>Azospirillaceae</taxon>
        <taxon>Azospirillum</taxon>
    </lineage>
</organism>
<protein>
    <submittedName>
        <fullName evidence="1">Uncharacterized protein</fullName>
    </submittedName>
</protein>
<gene>
    <name evidence="1" type="ORF">FZ942_26730</name>
</gene>